<dbReference type="Proteomes" id="UP001489004">
    <property type="component" value="Unassembled WGS sequence"/>
</dbReference>
<organism evidence="3 4">
    <name type="scientific">[Myrmecia] bisecta</name>
    <dbReference type="NCBI Taxonomy" id="41462"/>
    <lineage>
        <taxon>Eukaryota</taxon>
        <taxon>Viridiplantae</taxon>
        <taxon>Chlorophyta</taxon>
        <taxon>core chlorophytes</taxon>
        <taxon>Trebouxiophyceae</taxon>
        <taxon>Trebouxiales</taxon>
        <taxon>Trebouxiaceae</taxon>
        <taxon>Myrmecia</taxon>
    </lineage>
</organism>
<evidence type="ECO:0000256" key="2">
    <source>
        <dbReference type="SAM" id="Phobius"/>
    </source>
</evidence>
<gene>
    <name evidence="3" type="ORF">WJX72_000844</name>
</gene>
<feature type="region of interest" description="Disordered" evidence="1">
    <location>
        <begin position="385"/>
        <end position="416"/>
    </location>
</feature>
<feature type="transmembrane region" description="Helical" evidence="2">
    <location>
        <begin position="563"/>
        <end position="589"/>
    </location>
</feature>
<evidence type="ECO:0000313" key="4">
    <source>
        <dbReference type="Proteomes" id="UP001489004"/>
    </source>
</evidence>
<evidence type="ECO:0000256" key="1">
    <source>
        <dbReference type="SAM" id="MobiDB-lite"/>
    </source>
</evidence>
<protein>
    <submittedName>
        <fullName evidence="3">Uncharacterized protein</fullName>
    </submittedName>
</protein>
<sequence length="804" mass="87000">MPFTLSLLGRQPALVGRSAREALRQARAQLGTSNHADERLPAVNTGGGVTVALTAEYDLPGCCTLTVEGPIKGTEAWYAAKLAVYFNYHDTKCDLLNKTVKYFAKKYPGKLAEGALRRMSRAQERGERAAAMLVMDYDQLKLMCTKLVPDKAQLITDQVLKASGREQTVSSGTLATVAGATSNAEPAQAAASNGPATVDETGGGPASRAMVGNQGMTFQAARAQLANLLVDWALQSPYITKQQVNSEERAVFKVRQRTAEGQIMVQKLTVVVSGPELPILRDKVRSPDFADTFTKAGINSFRQVEQHYTCNVALSVAMAHIKLEEPERFSCTFVQQQQDQQLLTTTGPITMDDDTTQLADSGVRLAKDPNIPVVTALDGPSVSSIDLADFDPQTNSSQTIGEQSPDGGDASNGATRASASQMLGWGTGAKAAPDATFHISGTAFELKMLAMALQEYLCDSLGVVRGSGPQRAWFPADGRISLQWFPLADDTSGRGLTKVPGVHRLRVREQDGATRETILSNSQLQGLMYALDSFLGSTPSWHDAVYPPPPLSMPPYRPAVFSWLRPLAGAALYVGLAGLALLPFVAAFWRQRPLPRPSVPGPAIAHMQSMPRGTQADSAVCASSQWLPYNDKVSTYEMDAVCSTITEQLQIGWIPRELTRVDGRECRFQVVADADDGAICGCQPLDLGALSLWNDLPVTASMRPAKYKEQYVTWQRQLAAANNPPGKSKVKQVSPPDPVGIMSVSPSRPVVLAVSVTPHSSRQQVDGELKCSVDFMVKTRPWQNEDSWRQWGYTLPADTSTKLN</sequence>
<name>A0AAW1QPX9_9CHLO</name>
<evidence type="ECO:0000313" key="3">
    <source>
        <dbReference type="EMBL" id="KAK9823176.1"/>
    </source>
</evidence>
<reference evidence="3 4" key="1">
    <citation type="journal article" date="2024" name="Nat. Commun.">
        <title>Phylogenomics reveals the evolutionary origins of lichenization in chlorophyte algae.</title>
        <authorList>
            <person name="Puginier C."/>
            <person name="Libourel C."/>
            <person name="Otte J."/>
            <person name="Skaloud P."/>
            <person name="Haon M."/>
            <person name="Grisel S."/>
            <person name="Petersen M."/>
            <person name="Berrin J.G."/>
            <person name="Delaux P.M."/>
            <person name="Dal Grande F."/>
            <person name="Keller J."/>
        </authorList>
    </citation>
    <scope>NUCLEOTIDE SEQUENCE [LARGE SCALE GENOMIC DNA]</scope>
    <source>
        <strain evidence="3 4">SAG 2043</strain>
    </source>
</reference>
<feature type="compositionally biased region" description="Polar residues" evidence="1">
    <location>
        <begin position="183"/>
        <end position="195"/>
    </location>
</feature>
<keyword evidence="2" id="KW-1133">Transmembrane helix</keyword>
<proteinExistence type="predicted"/>
<dbReference type="AlphaFoldDB" id="A0AAW1QPX9"/>
<accession>A0AAW1QPX9</accession>
<keyword evidence="4" id="KW-1185">Reference proteome</keyword>
<feature type="region of interest" description="Disordered" evidence="1">
    <location>
        <begin position="183"/>
        <end position="210"/>
    </location>
</feature>
<dbReference type="EMBL" id="JALJOR010000002">
    <property type="protein sequence ID" value="KAK9823176.1"/>
    <property type="molecule type" value="Genomic_DNA"/>
</dbReference>
<keyword evidence="2" id="KW-0812">Transmembrane</keyword>
<keyword evidence="2" id="KW-0472">Membrane</keyword>
<feature type="compositionally biased region" description="Polar residues" evidence="1">
    <location>
        <begin position="392"/>
        <end position="402"/>
    </location>
</feature>
<comment type="caution">
    <text evidence="3">The sequence shown here is derived from an EMBL/GenBank/DDBJ whole genome shotgun (WGS) entry which is preliminary data.</text>
</comment>